<keyword evidence="3" id="KW-1185">Reference proteome</keyword>
<dbReference type="Pfam" id="PF07238">
    <property type="entry name" value="PilZ"/>
    <property type="match status" value="1"/>
</dbReference>
<sequence>MSHGRAAMTTELKDRRIKQRYPASCLKVQMRERGFFRRSKSPTTVTCLDLNRYGMAVLCPRPIETGSRISLDFDGKYISESRVSAKVVRCQRFQTGYRLSLQFSYCLEKKCYSREVDNALSRIEAFYNRYAS</sequence>
<dbReference type="InterPro" id="IPR009875">
    <property type="entry name" value="PilZ_domain"/>
</dbReference>
<evidence type="ECO:0000313" key="3">
    <source>
        <dbReference type="Proteomes" id="UP001168640"/>
    </source>
</evidence>
<reference evidence="2" key="1">
    <citation type="submission" date="2023-07" db="EMBL/GenBank/DDBJ databases">
        <title>Marinobacter sp. chi1 genome sequencing and assembly.</title>
        <authorList>
            <person name="Park S."/>
        </authorList>
    </citation>
    <scope>NUCLEOTIDE SEQUENCE</scope>
    <source>
        <strain evidence="2">Chi1</strain>
    </source>
</reference>
<dbReference type="EMBL" id="JAUMIS010000002">
    <property type="protein sequence ID" value="MDO3722745.1"/>
    <property type="molecule type" value="Genomic_DNA"/>
</dbReference>
<protein>
    <submittedName>
        <fullName evidence="2">PilZ domain-containing protein</fullName>
    </submittedName>
</protein>
<organism evidence="2 3">
    <name type="scientific">Marinobacter suaedae</name>
    <dbReference type="NCBI Taxonomy" id="3057675"/>
    <lineage>
        <taxon>Bacteria</taxon>
        <taxon>Pseudomonadati</taxon>
        <taxon>Pseudomonadota</taxon>
        <taxon>Gammaproteobacteria</taxon>
        <taxon>Pseudomonadales</taxon>
        <taxon>Marinobacteraceae</taxon>
        <taxon>Marinobacter</taxon>
    </lineage>
</organism>
<feature type="domain" description="PilZ" evidence="1">
    <location>
        <begin position="20"/>
        <end position="103"/>
    </location>
</feature>
<dbReference type="RefSeq" id="WP_223793043.1">
    <property type="nucleotide sequence ID" value="NZ_JAUMIS010000002.1"/>
</dbReference>
<gene>
    <name evidence="2" type="ORF">QVZ43_13555</name>
</gene>
<evidence type="ECO:0000313" key="2">
    <source>
        <dbReference type="EMBL" id="MDO3722745.1"/>
    </source>
</evidence>
<comment type="caution">
    <text evidence="2">The sequence shown here is derived from an EMBL/GenBank/DDBJ whole genome shotgun (WGS) entry which is preliminary data.</text>
</comment>
<proteinExistence type="predicted"/>
<name>A0ABT8W3D8_9GAMM</name>
<dbReference type="Proteomes" id="UP001168640">
    <property type="component" value="Unassembled WGS sequence"/>
</dbReference>
<accession>A0ABT8W3D8</accession>
<evidence type="ECO:0000259" key="1">
    <source>
        <dbReference type="Pfam" id="PF07238"/>
    </source>
</evidence>